<dbReference type="PANTHER" id="PTHR14152:SF5">
    <property type="entry name" value="U4_U6.U5 TRI-SNRNP-ASSOCIATED PROTEIN 1"/>
    <property type="match status" value="1"/>
</dbReference>
<accession>A0A4U5QNY3</accession>
<evidence type="ECO:0000256" key="3">
    <source>
        <dbReference type="ARBA" id="ARBA00023242"/>
    </source>
</evidence>
<sequence length="250" mass="27816">MKKAEVGSDVLAWVSKSRQIEENKNAAKERASHLSEIFEEQVLHGLDKVMGGGAVVLTLKDQNILSDGDLNEEIFDMIWRSSAEGYEVIPQDKQDIDALEVEAVPAGLDEASTSLRLQQTPQTKEDEEESLVFADDDEDLYKALERTRKQALKKQEAEASGSQAIALLATSTLCSQIADDQNPEIGVTRKKIVFTEMEEFLSAIHLAEDVFMDEDEPPRASDEEQKDEAGGWMEVQDSGKDENPVNEDKE</sequence>
<evidence type="ECO:0000256" key="1">
    <source>
        <dbReference type="ARBA" id="ARBA00004123"/>
    </source>
</evidence>
<dbReference type="AlphaFoldDB" id="A0A4U5QNY3"/>
<dbReference type="Pfam" id="PF03343">
    <property type="entry name" value="SART-1"/>
    <property type="match status" value="1"/>
</dbReference>
<evidence type="ECO:0000313" key="5">
    <source>
        <dbReference type="EMBL" id="TKS12570.1"/>
    </source>
</evidence>
<keyword evidence="3" id="KW-0539">Nucleus</keyword>
<dbReference type="GO" id="GO:0046540">
    <property type="term" value="C:U4/U6 x U5 tri-snRNP complex"/>
    <property type="evidence" value="ECO:0007669"/>
    <property type="project" value="TreeGrafter"/>
</dbReference>
<comment type="caution">
    <text evidence="5">The sequence shown here is derived from an EMBL/GenBank/DDBJ whole genome shotgun (WGS) entry which is preliminary data.</text>
</comment>
<dbReference type="PANTHER" id="PTHR14152">
    <property type="entry name" value="SQUAMOUS CELL CARCINOMA ANTIGEN RECOGNISED BY CYTOTOXIC T LYMPHOCYTES"/>
    <property type="match status" value="1"/>
</dbReference>
<reference evidence="5" key="1">
    <citation type="submission" date="2018-10" db="EMBL/GenBank/DDBJ databases">
        <title>Population genomic analysis revealed the cold adaptation of white poplar.</title>
        <authorList>
            <person name="Liu Y.-J."/>
        </authorList>
    </citation>
    <scope>NUCLEOTIDE SEQUENCE [LARGE SCALE GENOMIC DNA]</scope>
    <source>
        <strain evidence="5">PAL-ZL1</strain>
    </source>
</reference>
<feature type="compositionally biased region" description="Basic and acidic residues" evidence="4">
    <location>
        <begin position="217"/>
        <end position="229"/>
    </location>
</feature>
<dbReference type="EMBL" id="RCHU01000156">
    <property type="protein sequence ID" value="TKS12570.1"/>
    <property type="molecule type" value="Genomic_DNA"/>
</dbReference>
<dbReference type="GO" id="GO:0000481">
    <property type="term" value="P:maturation of 5S rRNA"/>
    <property type="evidence" value="ECO:0007669"/>
    <property type="project" value="TreeGrafter"/>
</dbReference>
<dbReference type="STRING" id="43335.A0A4U5QNY3"/>
<dbReference type="GO" id="GO:0045292">
    <property type="term" value="P:mRNA cis splicing, via spliceosome"/>
    <property type="evidence" value="ECO:0007669"/>
    <property type="project" value="TreeGrafter"/>
</dbReference>
<protein>
    <submittedName>
        <fullName evidence="5">Uncharacterized protein</fullName>
    </submittedName>
</protein>
<evidence type="ECO:0000256" key="4">
    <source>
        <dbReference type="SAM" id="MobiDB-lite"/>
    </source>
</evidence>
<gene>
    <name evidence="5" type="ORF">D5086_0000061750</name>
</gene>
<organism evidence="5">
    <name type="scientific">Populus alba</name>
    <name type="common">White poplar</name>
    <dbReference type="NCBI Taxonomy" id="43335"/>
    <lineage>
        <taxon>Eukaryota</taxon>
        <taxon>Viridiplantae</taxon>
        <taxon>Streptophyta</taxon>
        <taxon>Embryophyta</taxon>
        <taxon>Tracheophyta</taxon>
        <taxon>Spermatophyta</taxon>
        <taxon>Magnoliopsida</taxon>
        <taxon>eudicotyledons</taxon>
        <taxon>Gunneridae</taxon>
        <taxon>Pentapetalae</taxon>
        <taxon>rosids</taxon>
        <taxon>fabids</taxon>
        <taxon>Malpighiales</taxon>
        <taxon>Salicaceae</taxon>
        <taxon>Saliceae</taxon>
        <taxon>Populus</taxon>
    </lineage>
</organism>
<proteinExistence type="inferred from homology"/>
<feature type="region of interest" description="Disordered" evidence="4">
    <location>
        <begin position="209"/>
        <end position="250"/>
    </location>
</feature>
<feature type="compositionally biased region" description="Basic and acidic residues" evidence="4">
    <location>
        <begin position="237"/>
        <end position="250"/>
    </location>
</feature>
<comment type="subcellular location">
    <subcellularLocation>
        <location evidence="1">Nucleus</location>
    </subcellularLocation>
</comment>
<dbReference type="InterPro" id="IPR005011">
    <property type="entry name" value="SNU66/SART1"/>
</dbReference>
<evidence type="ECO:0000256" key="2">
    <source>
        <dbReference type="ARBA" id="ARBA00006076"/>
    </source>
</evidence>
<comment type="similarity">
    <text evidence="2">Belongs to the SNU66/SART1 family.</text>
</comment>
<name>A0A4U5QNY3_POPAL</name>